<dbReference type="CDD" id="cd04762">
    <property type="entry name" value="HTH_MerR-trunc"/>
    <property type="match status" value="1"/>
</dbReference>
<dbReference type="InterPro" id="IPR005116">
    <property type="entry name" value="Transp-assoc_OB_typ1"/>
</dbReference>
<dbReference type="InterPro" id="IPR000551">
    <property type="entry name" value="MerR-type_HTH_dom"/>
</dbReference>
<reference evidence="6" key="1">
    <citation type="journal article" date="2019" name="Int. J. Syst. Evol. Microbiol.">
        <title>The Global Catalogue of Microorganisms (GCM) 10K type strain sequencing project: providing services to taxonomists for standard genome sequencing and annotation.</title>
        <authorList>
            <consortium name="The Broad Institute Genomics Platform"/>
            <consortium name="The Broad Institute Genome Sequencing Center for Infectious Disease"/>
            <person name="Wu L."/>
            <person name="Ma J."/>
        </authorList>
    </citation>
    <scope>NUCLEOTIDE SEQUENCE [LARGE SCALE GENOMIC DNA]</scope>
    <source>
        <strain evidence="6">JCM 13006</strain>
    </source>
</reference>
<evidence type="ECO:0000256" key="3">
    <source>
        <dbReference type="SAM" id="MobiDB-lite"/>
    </source>
</evidence>
<dbReference type="InterPro" id="IPR010093">
    <property type="entry name" value="SinI_DNA-bd"/>
</dbReference>
<evidence type="ECO:0000313" key="6">
    <source>
        <dbReference type="Proteomes" id="UP001501752"/>
    </source>
</evidence>
<dbReference type="Gene3D" id="2.40.50.100">
    <property type="match status" value="1"/>
</dbReference>
<comment type="caution">
    <text evidence="5">The sequence shown here is derived from an EMBL/GenBank/DDBJ whole genome shotgun (WGS) entry which is preliminary data.</text>
</comment>
<dbReference type="InterPro" id="IPR004606">
    <property type="entry name" value="Mop_domain"/>
</dbReference>
<organism evidence="5 6">
    <name type="scientific">Kitasatospora terrestris</name>
    <dbReference type="NCBI Taxonomy" id="258051"/>
    <lineage>
        <taxon>Bacteria</taxon>
        <taxon>Bacillati</taxon>
        <taxon>Actinomycetota</taxon>
        <taxon>Actinomycetes</taxon>
        <taxon>Kitasatosporales</taxon>
        <taxon>Streptomycetaceae</taxon>
        <taxon>Kitasatospora</taxon>
    </lineage>
</organism>
<dbReference type="PROSITE" id="PS51866">
    <property type="entry name" value="MOP"/>
    <property type="match status" value="1"/>
</dbReference>
<dbReference type="Pfam" id="PF00376">
    <property type="entry name" value="MerR"/>
    <property type="match status" value="1"/>
</dbReference>
<dbReference type="Gene3D" id="1.10.1660.10">
    <property type="match status" value="1"/>
</dbReference>
<dbReference type="InterPro" id="IPR008995">
    <property type="entry name" value="Mo/tungstate-bd_C_term_dom"/>
</dbReference>
<feature type="compositionally biased region" description="Gly residues" evidence="3">
    <location>
        <begin position="1"/>
        <end position="11"/>
    </location>
</feature>
<sequence>MSPGRGPVGQDGGERRGPRRAPDPQEQRAMAKPDRPVHSYRIGEAAAMLGVSADTMRRWVDAGRLPAERDEHGHRIIGGAELAAFARELARPETAEAEGRSSARNRFPGIVTSVVLGDVAAQVEVQAGPFRVVSLISRDSAEELGLVPGAPATAVVKSTNVVIERR</sequence>
<gene>
    <name evidence="5" type="ORF">GCM10023235_68850</name>
</gene>
<dbReference type="EMBL" id="BAABIS010000001">
    <property type="protein sequence ID" value="GAA4878919.1"/>
    <property type="molecule type" value="Genomic_DNA"/>
</dbReference>
<accession>A0ABP9EJR7</accession>
<evidence type="ECO:0000256" key="1">
    <source>
        <dbReference type="ARBA" id="ARBA00022505"/>
    </source>
</evidence>
<dbReference type="SUPFAM" id="SSF50331">
    <property type="entry name" value="MOP-like"/>
    <property type="match status" value="1"/>
</dbReference>
<evidence type="ECO:0000259" key="4">
    <source>
        <dbReference type="PROSITE" id="PS51866"/>
    </source>
</evidence>
<protein>
    <submittedName>
        <fullName evidence="5">Helix-turn-helix transcriptional regulator</fullName>
    </submittedName>
</protein>
<dbReference type="Proteomes" id="UP001501752">
    <property type="component" value="Unassembled WGS sequence"/>
</dbReference>
<name>A0ABP9EJR7_9ACTN</name>
<dbReference type="Pfam" id="PF03459">
    <property type="entry name" value="TOBE"/>
    <property type="match status" value="1"/>
</dbReference>
<evidence type="ECO:0000256" key="2">
    <source>
        <dbReference type="PROSITE-ProRule" id="PRU01213"/>
    </source>
</evidence>
<keyword evidence="1 2" id="KW-0500">Molybdenum</keyword>
<keyword evidence="6" id="KW-1185">Reference proteome</keyword>
<evidence type="ECO:0000313" key="5">
    <source>
        <dbReference type="EMBL" id="GAA4878919.1"/>
    </source>
</evidence>
<feature type="compositionally biased region" description="Basic and acidic residues" evidence="3">
    <location>
        <begin position="12"/>
        <end position="37"/>
    </location>
</feature>
<dbReference type="NCBIfam" id="TIGR01764">
    <property type="entry name" value="excise"/>
    <property type="match status" value="1"/>
</dbReference>
<proteinExistence type="predicted"/>
<feature type="region of interest" description="Disordered" evidence="3">
    <location>
        <begin position="1"/>
        <end position="37"/>
    </location>
</feature>
<feature type="domain" description="Mop" evidence="4">
    <location>
        <begin position="100"/>
        <end position="165"/>
    </location>
</feature>